<protein>
    <submittedName>
        <fullName evidence="1">Uncharacterized protein</fullName>
    </submittedName>
</protein>
<accession>A0A4P9YFY3</accession>
<name>A0A4P9YFY3_ROZAC</name>
<sequence>MFQDFSTDFHILRKSNGKSIINAQEKYIQCEELKQSTNSTQVEQPCAIGIQVDPVQFSQNDSLSFAEYNESSLIEFLDKIESKFSDALLDNIKTQENFSNYFNAIFPERKVEMEDKDQDLVYKSQDYINYICWCGNYQFYAISNQSSSSNMSKSNSFGTIQTSPLFRDTRRHYSFEKPISDSN</sequence>
<evidence type="ECO:0000313" key="2">
    <source>
        <dbReference type="Proteomes" id="UP000281549"/>
    </source>
</evidence>
<evidence type="ECO:0000313" key="1">
    <source>
        <dbReference type="EMBL" id="RKP18376.1"/>
    </source>
</evidence>
<gene>
    <name evidence="1" type="ORF">ROZALSC1DRAFT_23298</name>
</gene>
<dbReference type="AlphaFoldDB" id="A0A4P9YFY3"/>
<proteinExistence type="predicted"/>
<reference evidence="2" key="1">
    <citation type="journal article" date="2018" name="Nat. Microbiol.">
        <title>Leveraging single-cell genomics to expand the fungal tree of life.</title>
        <authorList>
            <person name="Ahrendt S.R."/>
            <person name="Quandt C.A."/>
            <person name="Ciobanu D."/>
            <person name="Clum A."/>
            <person name="Salamov A."/>
            <person name="Andreopoulos B."/>
            <person name="Cheng J.F."/>
            <person name="Woyke T."/>
            <person name="Pelin A."/>
            <person name="Henrissat B."/>
            <person name="Reynolds N.K."/>
            <person name="Benny G.L."/>
            <person name="Smith M.E."/>
            <person name="James T.Y."/>
            <person name="Grigoriev I.V."/>
        </authorList>
    </citation>
    <scope>NUCLEOTIDE SEQUENCE [LARGE SCALE GENOMIC DNA]</scope>
    <source>
        <strain evidence="2">CSF55</strain>
    </source>
</reference>
<dbReference type="Proteomes" id="UP000281549">
    <property type="component" value="Unassembled WGS sequence"/>
</dbReference>
<organism evidence="1 2">
    <name type="scientific">Rozella allomycis (strain CSF55)</name>
    <dbReference type="NCBI Taxonomy" id="988480"/>
    <lineage>
        <taxon>Eukaryota</taxon>
        <taxon>Fungi</taxon>
        <taxon>Fungi incertae sedis</taxon>
        <taxon>Cryptomycota</taxon>
        <taxon>Cryptomycota incertae sedis</taxon>
        <taxon>Rozella</taxon>
    </lineage>
</organism>
<dbReference type="EMBL" id="ML005479">
    <property type="protein sequence ID" value="RKP18376.1"/>
    <property type="molecule type" value="Genomic_DNA"/>
</dbReference>